<evidence type="ECO:0000313" key="6">
    <source>
        <dbReference type="EMBL" id="UMM30469.1"/>
    </source>
</evidence>
<dbReference type="PANTHER" id="PTHR23291:SF112">
    <property type="entry name" value="GROWTH HORMONE-INDUCIBLE TRANSMEMBRANE PROTEIN"/>
    <property type="match status" value="1"/>
</dbReference>
<evidence type="ECO:0000256" key="4">
    <source>
        <dbReference type="ARBA" id="ARBA00023136"/>
    </source>
</evidence>
<evidence type="ECO:0000313" key="7">
    <source>
        <dbReference type="Proteomes" id="UP000829354"/>
    </source>
</evidence>
<keyword evidence="3 5" id="KW-1133">Transmembrane helix</keyword>
<dbReference type="EMBL" id="CP092623">
    <property type="protein sequence ID" value="UMM30469.1"/>
    <property type="molecule type" value="Genomic_DNA"/>
</dbReference>
<dbReference type="AlphaFoldDB" id="A0AAE9JGX6"/>
<comment type="subcellular location">
    <subcellularLocation>
        <location evidence="1">Membrane</location>
        <topology evidence="1">Multi-pass membrane protein</topology>
    </subcellularLocation>
</comment>
<feature type="transmembrane region" description="Helical" evidence="5">
    <location>
        <begin position="237"/>
        <end position="254"/>
    </location>
</feature>
<feature type="transmembrane region" description="Helical" evidence="5">
    <location>
        <begin position="146"/>
        <end position="167"/>
    </location>
</feature>
<feature type="transmembrane region" description="Helical" evidence="5">
    <location>
        <begin position="179"/>
        <end position="201"/>
    </location>
</feature>
<feature type="transmembrane region" description="Helical" evidence="5">
    <location>
        <begin position="207"/>
        <end position="225"/>
    </location>
</feature>
<reference evidence="6 7" key="1">
    <citation type="submission" date="2022-04" db="EMBL/GenBank/DDBJ databases">
        <title>Chromosome-level reference genomes for two strains of Caenorhabditis briggsae: an improved platform for comparative genomics.</title>
        <authorList>
            <person name="Stevens L."/>
            <person name="Andersen E."/>
        </authorList>
    </citation>
    <scope>NUCLEOTIDE SEQUENCE [LARGE SCALE GENOMIC DNA]</scope>
    <source>
        <strain evidence="6">VX34</strain>
        <tissue evidence="6">Whole-organism</tissue>
    </source>
</reference>
<accession>A0AAE9JGX6</accession>
<dbReference type="Proteomes" id="UP000829354">
    <property type="component" value="Chromosome IV"/>
</dbReference>
<proteinExistence type="inferred from homology"/>
<sequence length="343" mass="36511">MLSRLTMTTPRIGVNLTSGVRYFANSTAKSARYSGNQSGFGTRFNQGFGVKTGPTLKERLLGPTTGKPFLYGTYALAGASVFGVGALMYYGLVSKEQSILQKSAIWPSYVRERISSTYTYLAGSIALTAASGVAASRSPALMRLTAGGGLMSLFGTMAVMIASGMLARSIDYDNTLVKHLAWALHCGVMGAVLAPLCFMGGPILTRAAWYTAGIVGGLSATAITAPSEKFLMMSGPLAMGFGVVFMANIGTFFLPPGSALGASLASVVIYGGLILFSAFLLYDTQRLVKKAEMHPHQTQFYGSDMQIRSFDPINAQMSIYMDVLNIFIRLVMIMGGMSGNKRK</sequence>
<comment type="similarity">
    <text evidence="5">Belongs to the BI1 family.</text>
</comment>
<dbReference type="GO" id="GO:0016020">
    <property type="term" value="C:membrane"/>
    <property type="evidence" value="ECO:0007669"/>
    <property type="project" value="UniProtKB-SubCell"/>
</dbReference>
<feature type="transmembrane region" description="Helical" evidence="5">
    <location>
        <begin position="114"/>
        <end position="134"/>
    </location>
</feature>
<gene>
    <name evidence="6" type="ORF">L5515_012339</name>
</gene>
<evidence type="ECO:0000256" key="5">
    <source>
        <dbReference type="RuleBase" id="RU004379"/>
    </source>
</evidence>
<dbReference type="Pfam" id="PF01027">
    <property type="entry name" value="Bax1-I"/>
    <property type="match status" value="1"/>
</dbReference>
<dbReference type="CDD" id="cd10431">
    <property type="entry name" value="GHITM"/>
    <property type="match status" value="1"/>
</dbReference>
<evidence type="ECO:0000256" key="1">
    <source>
        <dbReference type="ARBA" id="ARBA00004141"/>
    </source>
</evidence>
<keyword evidence="2 5" id="KW-0812">Transmembrane</keyword>
<protein>
    <recommendedName>
        <fullName evidence="8">Growth hormone-inducible transmembrane protein</fullName>
    </recommendedName>
</protein>
<dbReference type="InterPro" id="IPR035871">
    <property type="entry name" value="GHITM"/>
</dbReference>
<evidence type="ECO:0008006" key="8">
    <source>
        <dbReference type="Google" id="ProtNLM"/>
    </source>
</evidence>
<dbReference type="InterPro" id="IPR006214">
    <property type="entry name" value="Bax_inhibitor_1-related"/>
</dbReference>
<dbReference type="PANTHER" id="PTHR23291">
    <property type="entry name" value="BAX INHIBITOR-RELATED"/>
    <property type="match status" value="1"/>
</dbReference>
<feature type="transmembrane region" description="Helical" evidence="5">
    <location>
        <begin position="260"/>
        <end position="282"/>
    </location>
</feature>
<name>A0AAE9JGX6_CAEBR</name>
<evidence type="ECO:0000256" key="2">
    <source>
        <dbReference type="ARBA" id="ARBA00022692"/>
    </source>
</evidence>
<organism evidence="6 7">
    <name type="scientific">Caenorhabditis briggsae</name>
    <dbReference type="NCBI Taxonomy" id="6238"/>
    <lineage>
        <taxon>Eukaryota</taxon>
        <taxon>Metazoa</taxon>
        <taxon>Ecdysozoa</taxon>
        <taxon>Nematoda</taxon>
        <taxon>Chromadorea</taxon>
        <taxon>Rhabditida</taxon>
        <taxon>Rhabditina</taxon>
        <taxon>Rhabditomorpha</taxon>
        <taxon>Rhabditoidea</taxon>
        <taxon>Rhabditidae</taxon>
        <taxon>Peloderinae</taxon>
        <taxon>Caenorhabditis</taxon>
    </lineage>
</organism>
<feature type="transmembrane region" description="Helical" evidence="5">
    <location>
        <begin position="69"/>
        <end position="93"/>
    </location>
</feature>
<keyword evidence="7" id="KW-1185">Reference proteome</keyword>
<keyword evidence="4 5" id="KW-0472">Membrane</keyword>
<evidence type="ECO:0000256" key="3">
    <source>
        <dbReference type="ARBA" id="ARBA00022989"/>
    </source>
</evidence>